<dbReference type="Proteomes" id="UP000027192">
    <property type="component" value="Unassembled WGS sequence"/>
</dbReference>
<evidence type="ECO:0008006" key="3">
    <source>
        <dbReference type="Google" id="ProtNLM"/>
    </source>
</evidence>
<dbReference type="STRING" id="1654360.EA58_00505"/>
<dbReference type="PANTHER" id="PTHR32309:SF13">
    <property type="entry name" value="FERRIC ENTEROBACTIN TRANSPORT PROTEIN FEPE"/>
    <property type="match status" value="1"/>
</dbReference>
<organism evidence="1 2">
    <name type="scientific">Photobacterium galatheae</name>
    <dbReference type="NCBI Taxonomy" id="1654360"/>
    <lineage>
        <taxon>Bacteria</taxon>
        <taxon>Pseudomonadati</taxon>
        <taxon>Pseudomonadota</taxon>
        <taxon>Gammaproteobacteria</taxon>
        <taxon>Vibrionales</taxon>
        <taxon>Vibrionaceae</taxon>
        <taxon>Photobacterium</taxon>
    </lineage>
</organism>
<gene>
    <name evidence="1" type="ORF">EA58_00505</name>
</gene>
<proteinExistence type="predicted"/>
<dbReference type="EMBL" id="JMIB01000002">
    <property type="protein sequence ID" value="KDM93384.1"/>
    <property type="molecule type" value="Genomic_DNA"/>
</dbReference>
<name>A0A066RSQ3_9GAMM</name>
<reference evidence="1 2" key="1">
    <citation type="submission" date="2014-04" db="EMBL/GenBank/DDBJ databases">
        <title>Draft genome sequence of Photobacterium halotolerans S2753: a solonamide, ngercheumicin and holomycin producer.</title>
        <authorList>
            <person name="Machado H.R."/>
            <person name="Gram L."/>
        </authorList>
    </citation>
    <scope>NUCLEOTIDE SEQUENCE [LARGE SCALE GENOMIC DNA]</scope>
    <source>
        <strain evidence="1 2">S2753</strain>
    </source>
</reference>
<dbReference type="InterPro" id="IPR027417">
    <property type="entry name" value="P-loop_NTPase"/>
</dbReference>
<dbReference type="InterPro" id="IPR050445">
    <property type="entry name" value="Bact_polysacc_biosynth/exp"/>
</dbReference>
<comment type="caution">
    <text evidence="1">The sequence shown here is derived from an EMBL/GenBank/DDBJ whole genome shotgun (WGS) entry which is preliminary data.</text>
</comment>
<dbReference type="RefSeq" id="WP_036747658.1">
    <property type="nucleotide sequence ID" value="NZ_JAGSGC010000001.1"/>
</dbReference>
<dbReference type="GO" id="GO:0005886">
    <property type="term" value="C:plasma membrane"/>
    <property type="evidence" value="ECO:0007669"/>
    <property type="project" value="TreeGrafter"/>
</dbReference>
<accession>A0A066RSQ3</accession>
<keyword evidence="2" id="KW-1185">Reference proteome</keyword>
<dbReference type="GO" id="GO:0004713">
    <property type="term" value="F:protein tyrosine kinase activity"/>
    <property type="evidence" value="ECO:0007669"/>
    <property type="project" value="TreeGrafter"/>
</dbReference>
<dbReference type="PANTHER" id="PTHR32309">
    <property type="entry name" value="TYROSINE-PROTEIN KINASE"/>
    <property type="match status" value="1"/>
</dbReference>
<sequence>MNTFSPDLPQIEQIYRHIVQEELKSVAITSVNAEEGVTSLAVALAQRHLLSGKNTLLVDLNLHHPTLLPVQLHPETATEPSFGTPCTVCIDAAPVILNGIIAPSGRADRMMLRRPHAISSWIKEWQATYDLIIFDTSPVSQTNQICIPPESVAAACDGCLLVVMAGKTTESLAESCAQSLRFAGARLTGTILNDQYHPPLRSEIQRELDRLPQCCRRLVMALRKKVSENKLLSIEL</sequence>
<dbReference type="Gene3D" id="3.40.50.300">
    <property type="entry name" value="P-loop containing nucleotide triphosphate hydrolases"/>
    <property type="match status" value="1"/>
</dbReference>
<evidence type="ECO:0000313" key="2">
    <source>
        <dbReference type="Proteomes" id="UP000027192"/>
    </source>
</evidence>
<dbReference type="OrthoDB" id="5812594at2"/>
<evidence type="ECO:0000313" key="1">
    <source>
        <dbReference type="EMBL" id="KDM93384.1"/>
    </source>
</evidence>
<protein>
    <recommendedName>
        <fullName evidence="3">Chromosome partitioning protein ParA</fullName>
    </recommendedName>
</protein>
<dbReference type="SUPFAM" id="SSF52540">
    <property type="entry name" value="P-loop containing nucleoside triphosphate hydrolases"/>
    <property type="match status" value="1"/>
</dbReference>
<dbReference type="AlphaFoldDB" id="A0A066RSQ3"/>